<reference evidence="2 3" key="1">
    <citation type="journal article" date="2016" name="Nat. Commun.">
        <title>Extremotolerant tardigrade genome and improved radiotolerance of human cultured cells by tardigrade-unique protein.</title>
        <authorList>
            <person name="Hashimoto T."/>
            <person name="Horikawa D.D."/>
            <person name="Saito Y."/>
            <person name="Kuwahara H."/>
            <person name="Kozuka-Hata H."/>
            <person name="Shin-I T."/>
            <person name="Minakuchi Y."/>
            <person name="Ohishi K."/>
            <person name="Motoyama A."/>
            <person name="Aizu T."/>
            <person name="Enomoto A."/>
            <person name="Kondo K."/>
            <person name="Tanaka S."/>
            <person name="Hara Y."/>
            <person name="Koshikawa S."/>
            <person name="Sagara H."/>
            <person name="Miura T."/>
            <person name="Yokobori S."/>
            <person name="Miyagawa K."/>
            <person name="Suzuki Y."/>
            <person name="Kubo T."/>
            <person name="Oyama M."/>
            <person name="Kohara Y."/>
            <person name="Fujiyama A."/>
            <person name="Arakawa K."/>
            <person name="Katayama T."/>
            <person name="Toyoda A."/>
            <person name="Kunieda T."/>
        </authorList>
    </citation>
    <scope>NUCLEOTIDE SEQUENCE [LARGE SCALE GENOMIC DNA]</scope>
    <source>
        <strain evidence="2 3">YOKOZUNA-1</strain>
    </source>
</reference>
<keyword evidence="3" id="KW-1185">Reference proteome</keyword>
<sequence>MNDGKRRATSKNHPVASTRKDKPQATKQEDYGVQGLAKDVVRGVGQAGGALGKAAVQDVTNTPKYIKKRVVNTAGLPRTGGRPGLMGQDAPRGCGLFEVCKTLPFFRSICGGNEGVSEDDLVASYTDKRKIAQSNRSNDTPKDPRRPR</sequence>
<protein>
    <submittedName>
        <fullName evidence="2">Uncharacterized protein</fullName>
    </submittedName>
</protein>
<feature type="region of interest" description="Disordered" evidence="1">
    <location>
        <begin position="1"/>
        <end position="33"/>
    </location>
</feature>
<organism evidence="2 3">
    <name type="scientific">Ramazzottius varieornatus</name>
    <name type="common">Water bear</name>
    <name type="synonym">Tardigrade</name>
    <dbReference type="NCBI Taxonomy" id="947166"/>
    <lineage>
        <taxon>Eukaryota</taxon>
        <taxon>Metazoa</taxon>
        <taxon>Ecdysozoa</taxon>
        <taxon>Tardigrada</taxon>
        <taxon>Eutardigrada</taxon>
        <taxon>Parachela</taxon>
        <taxon>Hypsibioidea</taxon>
        <taxon>Ramazzottiidae</taxon>
        <taxon>Ramazzottius</taxon>
    </lineage>
</organism>
<dbReference type="Proteomes" id="UP000186922">
    <property type="component" value="Unassembled WGS sequence"/>
</dbReference>
<dbReference type="AlphaFoldDB" id="A0A1D1W5B3"/>
<comment type="caution">
    <text evidence="2">The sequence shown here is derived from an EMBL/GenBank/DDBJ whole genome shotgun (WGS) entry which is preliminary data.</text>
</comment>
<feature type="compositionally biased region" description="Basic and acidic residues" evidence="1">
    <location>
        <begin position="139"/>
        <end position="148"/>
    </location>
</feature>
<dbReference type="EMBL" id="BDGG01000016">
    <property type="protein sequence ID" value="GAV07993.1"/>
    <property type="molecule type" value="Genomic_DNA"/>
</dbReference>
<gene>
    <name evidence="2" type="primary">RvY_17759-1</name>
    <name evidence="2" type="synonym">RvY_17759.1</name>
    <name evidence="2" type="ORF">RvY_17759</name>
</gene>
<feature type="compositionally biased region" description="Basic and acidic residues" evidence="1">
    <location>
        <begin position="18"/>
        <end position="30"/>
    </location>
</feature>
<proteinExistence type="predicted"/>
<name>A0A1D1W5B3_RAMVA</name>
<evidence type="ECO:0000256" key="1">
    <source>
        <dbReference type="SAM" id="MobiDB-lite"/>
    </source>
</evidence>
<accession>A0A1D1W5B3</accession>
<evidence type="ECO:0000313" key="2">
    <source>
        <dbReference type="EMBL" id="GAV07993.1"/>
    </source>
</evidence>
<evidence type="ECO:0000313" key="3">
    <source>
        <dbReference type="Proteomes" id="UP000186922"/>
    </source>
</evidence>
<feature type="region of interest" description="Disordered" evidence="1">
    <location>
        <begin position="127"/>
        <end position="148"/>
    </location>
</feature>